<dbReference type="EMBL" id="BJYJ01000054">
    <property type="protein sequence ID" value="GEN78181.1"/>
    <property type="molecule type" value="Genomic_DNA"/>
</dbReference>
<protein>
    <submittedName>
        <fullName evidence="1">Uncharacterized protein</fullName>
    </submittedName>
</protein>
<organism evidence="1 2">
    <name type="scientific">Chryseobacterium hagamense</name>
    <dbReference type="NCBI Taxonomy" id="395935"/>
    <lineage>
        <taxon>Bacteria</taxon>
        <taxon>Pseudomonadati</taxon>
        <taxon>Bacteroidota</taxon>
        <taxon>Flavobacteriia</taxon>
        <taxon>Flavobacteriales</taxon>
        <taxon>Weeksellaceae</taxon>
        <taxon>Chryseobacterium group</taxon>
        <taxon>Chryseobacterium</taxon>
    </lineage>
</organism>
<dbReference type="AlphaFoldDB" id="A0A511YSK7"/>
<proteinExistence type="predicted"/>
<evidence type="ECO:0000313" key="1">
    <source>
        <dbReference type="EMBL" id="GEN78181.1"/>
    </source>
</evidence>
<name>A0A511YSK7_9FLAO</name>
<keyword evidence="2" id="KW-1185">Reference proteome</keyword>
<dbReference type="Proteomes" id="UP000321863">
    <property type="component" value="Unassembled WGS sequence"/>
</dbReference>
<comment type="caution">
    <text evidence="1">The sequence shown here is derived from an EMBL/GenBank/DDBJ whole genome shotgun (WGS) entry which is preliminary data.</text>
</comment>
<evidence type="ECO:0000313" key="2">
    <source>
        <dbReference type="Proteomes" id="UP000321863"/>
    </source>
</evidence>
<reference evidence="1 2" key="1">
    <citation type="submission" date="2019-07" db="EMBL/GenBank/DDBJ databases">
        <title>Whole genome shotgun sequence of Chryseobacterium hagamense NBRC 105253.</title>
        <authorList>
            <person name="Hosoyama A."/>
            <person name="Uohara A."/>
            <person name="Ohji S."/>
            <person name="Ichikawa N."/>
        </authorList>
    </citation>
    <scope>NUCLEOTIDE SEQUENCE [LARGE SCALE GENOMIC DNA]</scope>
    <source>
        <strain evidence="1 2">NBRC 105253</strain>
    </source>
</reference>
<gene>
    <name evidence="1" type="ORF">CHA01nite_39210</name>
</gene>
<sequence length="57" mass="6583">MQFAKHDPIRFCQSNFLETILQTENSKTGSGIINSLDNKYQIIIINSGEKELLHEKF</sequence>
<accession>A0A511YSK7</accession>